<sequence>MHSALTNYSPARTQAGVGGRSDDRQPPSTGQPPTNSGEDSCEGAMAGWTLSGNIGGAHPNLSGGNCPPARTSSWPRGESSRKLGCGWRSDQWQLPLAATGHLVWLRCHIPDQLPGKMPVSGDASASSRQRGYLYYPRAYIMSRRGPRHGDWILHPDLISQIWNKFSRAAVALRHGTMLSASCGPWPQMLLYTFPPAPVDTAAPGFVIFESAVGAIRPPRDSCCGREDTLLQAERAIRSYQEIAQRIWIWPLNRRCLCLWFGQTQ</sequence>
<feature type="region of interest" description="Disordered" evidence="1">
    <location>
        <begin position="1"/>
        <end position="80"/>
    </location>
</feature>
<dbReference type="EMBL" id="JAHHUM010002239">
    <property type="protein sequence ID" value="KAK5605493.1"/>
    <property type="molecule type" value="Genomic_DNA"/>
</dbReference>
<evidence type="ECO:0000313" key="2">
    <source>
        <dbReference type="EMBL" id="KAK5605493.1"/>
    </source>
</evidence>
<dbReference type="AlphaFoldDB" id="A0AAV9R8Y1"/>
<reference evidence="2 3" key="1">
    <citation type="submission" date="2021-06" db="EMBL/GenBank/DDBJ databases">
        <authorList>
            <person name="Palmer J.M."/>
        </authorList>
    </citation>
    <scope>NUCLEOTIDE SEQUENCE [LARGE SCALE GENOMIC DNA]</scope>
    <source>
        <strain evidence="2 3">MEX-2019</strain>
        <tissue evidence="2">Muscle</tissue>
    </source>
</reference>
<evidence type="ECO:0000256" key="1">
    <source>
        <dbReference type="SAM" id="MobiDB-lite"/>
    </source>
</evidence>
<protein>
    <submittedName>
        <fullName evidence="2">Uncharacterized protein</fullName>
    </submittedName>
</protein>
<accession>A0AAV9R8Y1</accession>
<name>A0AAV9R8Y1_9TELE</name>
<feature type="compositionally biased region" description="Polar residues" evidence="1">
    <location>
        <begin position="26"/>
        <end position="38"/>
    </location>
</feature>
<keyword evidence="3" id="KW-1185">Reference proteome</keyword>
<organism evidence="2 3">
    <name type="scientific">Crenichthys baileyi</name>
    <name type="common">White River springfish</name>
    <dbReference type="NCBI Taxonomy" id="28760"/>
    <lineage>
        <taxon>Eukaryota</taxon>
        <taxon>Metazoa</taxon>
        <taxon>Chordata</taxon>
        <taxon>Craniata</taxon>
        <taxon>Vertebrata</taxon>
        <taxon>Euteleostomi</taxon>
        <taxon>Actinopterygii</taxon>
        <taxon>Neopterygii</taxon>
        <taxon>Teleostei</taxon>
        <taxon>Neoteleostei</taxon>
        <taxon>Acanthomorphata</taxon>
        <taxon>Ovalentaria</taxon>
        <taxon>Atherinomorphae</taxon>
        <taxon>Cyprinodontiformes</taxon>
        <taxon>Goodeidae</taxon>
        <taxon>Crenichthys</taxon>
    </lineage>
</organism>
<feature type="compositionally biased region" description="Polar residues" evidence="1">
    <location>
        <begin position="1"/>
        <end position="12"/>
    </location>
</feature>
<proteinExistence type="predicted"/>
<gene>
    <name evidence="2" type="ORF">CRENBAI_011639</name>
</gene>
<evidence type="ECO:0000313" key="3">
    <source>
        <dbReference type="Proteomes" id="UP001311232"/>
    </source>
</evidence>
<comment type="caution">
    <text evidence="2">The sequence shown here is derived from an EMBL/GenBank/DDBJ whole genome shotgun (WGS) entry which is preliminary data.</text>
</comment>
<dbReference type="Proteomes" id="UP001311232">
    <property type="component" value="Unassembled WGS sequence"/>
</dbReference>